<keyword evidence="6" id="KW-0496">Mitochondrion</keyword>
<dbReference type="GO" id="GO:0005840">
    <property type="term" value="C:ribosome"/>
    <property type="evidence" value="ECO:0007669"/>
    <property type="project" value="UniProtKB-KW"/>
</dbReference>
<organism evidence="6">
    <name type="scientific">Jaagichlorella hainangensis</name>
    <dbReference type="NCBI Taxonomy" id="445995"/>
    <lineage>
        <taxon>Eukaryota</taxon>
        <taxon>Viridiplantae</taxon>
        <taxon>Chlorophyta</taxon>
        <taxon>core chlorophytes</taxon>
        <taxon>Trebouxiophyceae</taxon>
        <taxon>Watanabeales</taxon>
        <taxon>Watanabeaceae</taxon>
        <taxon>Jaagichlorella</taxon>
    </lineage>
</organism>
<keyword evidence="2 4" id="KW-0689">Ribosomal protein</keyword>
<evidence type="ECO:0000256" key="2">
    <source>
        <dbReference type="ARBA" id="ARBA00022980"/>
    </source>
</evidence>
<dbReference type="SUPFAM" id="SSF54570">
    <property type="entry name" value="Ribosomal protein S19"/>
    <property type="match status" value="1"/>
</dbReference>
<accession>A0A6M8UHA8</accession>
<dbReference type="GO" id="GO:0000028">
    <property type="term" value="P:ribosomal small subunit assembly"/>
    <property type="evidence" value="ECO:0007669"/>
    <property type="project" value="TreeGrafter"/>
</dbReference>
<reference evidence="6" key="1">
    <citation type="journal article" date="2020" name="Mitochondrial DNA Part B Resour">
        <title>The complete mitochondrial genome of the rubber tree endophytic alga Heveochlorella hainangensis.</title>
        <authorList>
            <person name="Yu B."/>
            <person name="Ma S."/>
            <person name="Han B."/>
            <person name="Fu L."/>
            <person name="Tan D."/>
            <person name="Sun X."/>
            <person name="Zhang J."/>
        </authorList>
    </citation>
    <scope>NUCLEOTIDE SEQUENCE</scope>
</reference>
<dbReference type="Gene3D" id="3.30.860.10">
    <property type="entry name" value="30s Ribosomal Protein S19, Chain A"/>
    <property type="match status" value="1"/>
</dbReference>
<keyword evidence="3 4" id="KW-0687">Ribonucleoprotein</keyword>
<protein>
    <submittedName>
        <fullName evidence="6">30S ribosomal protein S19</fullName>
    </submittedName>
</protein>
<dbReference type="InterPro" id="IPR020934">
    <property type="entry name" value="Ribosomal_uS19_CS"/>
</dbReference>
<dbReference type="InterPro" id="IPR002222">
    <property type="entry name" value="Ribosomal_uS19"/>
</dbReference>
<evidence type="ECO:0000256" key="3">
    <source>
        <dbReference type="ARBA" id="ARBA00023274"/>
    </source>
</evidence>
<dbReference type="GO" id="GO:0005737">
    <property type="term" value="C:cytoplasm"/>
    <property type="evidence" value="ECO:0007669"/>
    <property type="project" value="UniProtKB-ARBA"/>
</dbReference>
<dbReference type="PANTHER" id="PTHR11880">
    <property type="entry name" value="RIBOSOMAL PROTEIN S19P FAMILY MEMBER"/>
    <property type="match status" value="1"/>
</dbReference>
<gene>
    <name evidence="6" type="primary">rps19</name>
</gene>
<evidence type="ECO:0000256" key="1">
    <source>
        <dbReference type="ARBA" id="ARBA00007345"/>
    </source>
</evidence>
<dbReference type="InterPro" id="IPR023575">
    <property type="entry name" value="Ribosomal_uS19_SF"/>
</dbReference>
<feature type="region of interest" description="Disordered" evidence="5">
    <location>
        <begin position="72"/>
        <end position="93"/>
    </location>
</feature>
<geneLocation type="mitochondrion" evidence="6"/>
<dbReference type="GO" id="GO:1990904">
    <property type="term" value="C:ribonucleoprotein complex"/>
    <property type="evidence" value="ECO:0007669"/>
    <property type="project" value="UniProtKB-KW"/>
</dbReference>
<name>A0A6M8UHA8_9CHLO</name>
<dbReference type="GeneID" id="55748016"/>
<dbReference type="PROSITE" id="PS00323">
    <property type="entry name" value="RIBOSOMAL_S19"/>
    <property type="match status" value="1"/>
</dbReference>
<feature type="compositionally biased region" description="Basic and acidic residues" evidence="5">
    <location>
        <begin position="73"/>
        <end position="84"/>
    </location>
</feature>
<dbReference type="PRINTS" id="PR00975">
    <property type="entry name" value="RIBOSOMALS19"/>
</dbReference>
<dbReference type="GO" id="GO:0003735">
    <property type="term" value="F:structural constituent of ribosome"/>
    <property type="evidence" value="ECO:0007669"/>
    <property type="project" value="InterPro"/>
</dbReference>
<evidence type="ECO:0000256" key="4">
    <source>
        <dbReference type="RuleBase" id="RU003485"/>
    </source>
</evidence>
<comment type="similarity">
    <text evidence="1 4">Belongs to the universal ribosomal protein uS19 family.</text>
</comment>
<dbReference type="GO" id="GO:0006412">
    <property type="term" value="P:translation"/>
    <property type="evidence" value="ECO:0007669"/>
    <property type="project" value="InterPro"/>
</dbReference>
<dbReference type="Pfam" id="PF00203">
    <property type="entry name" value="Ribosomal_S19"/>
    <property type="match status" value="1"/>
</dbReference>
<dbReference type="RefSeq" id="YP_009861067.1">
    <property type="nucleotide sequence ID" value="NC_048968.1"/>
</dbReference>
<dbReference type="HAMAP" id="MF_00531">
    <property type="entry name" value="Ribosomal_uS19"/>
    <property type="match status" value="1"/>
</dbReference>
<dbReference type="PANTHER" id="PTHR11880:SF8">
    <property type="entry name" value="SMALL RIBOSOMAL SUBUNIT PROTEIN US19M"/>
    <property type="match status" value="1"/>
</dbReference>
<evidence type="ECO:0000313" key="6">
    <source>
        <dbReference type="EMBL" id="QKJ84923.1"/>
    </source>
</evidence>
<sequence length="178" mass="20830">MARSILKYCFNRKNSANGKNNYIFFDHNKLQNKIDCTLTICRPEIANDPSILLKAETLSEYKLAQPNATISKDTNDLQKKESSKTKRNKQKSVSRDFKFLKKQSITQSNRIDDITLWSRGYTIINEDIGKRFKIHNGQTFISRKVVENMVSHKFGEFSLTKKKTIHKDNKRKQIKKKK</sequence>
<evidence type="ECO:0000256" key="5">
    <source>
        <dbReference type="SAM" id="MobiDB-lite"/>
    </source>
</evidence>
<dbReference type="AlphaFoldDB" id="A0A6M8UHA8"/>
<dbReference type="EMBL" id="MN966687">
    <property type="protein sequence ID" value="QKJ84923.1"/>
    <property type="molecule type" value="Genomic_DNA"/>
</dbReference>
<proteinExistence type="inferred from homology"/>
<dbReference type="GO" id="GO:0003723">
    <property type="term" value="F:RNA binding"/>
    <property type="evidence" value="ECO:0007669"/>
    <property type="project" value="InterPro"/>
</dbReference>